<sequence length="40" mass="4391">MGLTQEQYDALKLAFDSGILDHDALAKEALKTVLLMAMPK</sequence>
<accession>A0ABV3S2C1</accession>
<gene>
    <name evidence="1" type="ORF">AB3K24_03875</name>
</gene>
<organism evidence="1 2">
    <name type="scientific">Leuconostoc aquikimchii</name>
    <dbReference type="NCBI Taxonomy" id="3236804"/>
    <lineage>
        <taxon>Bacteria</taxon>
        <taxon>Bacillati</taxon>
        <taxon>Bacillota</taxon>
        <taxon>Bacilli</taxon>
        <taxon>Lactobacillales</taxon>
        <taxon>Lactobacillaceae</taxon>
        <taxon>Leuconostoc</taxon>
    </lineage>
</organism>
<comment type="caution">
    <text evidence="1">The sequence shown here is derived from an EMBL/GenBank/DDBJ whole genome shotgun (WGS) entry which is preliminary data.</text>
</comment>
<reference evidence="1 2" key="1">
    <citation type="submission" date="2024-07" db="EMBL/GenBank/DDBJ databases">
        <authorList>
            <person name="Yun M."/>
        </authorList>
    </citation>
    <scope>NUCLEOTIDE SEQUENCE [LARGE SCALE GENOMIC DNA]</scope>
    <source>
        <strain evidence="1 2">MS01</strain>
    </source>
</reference>
<protein>
    <submittedName>
        <fullName evidence="1">Uncharacterized protein</fullName>
    </submittedName>
</protein>
<dbReference type="RefSeq" id="WP_367973889.1">
    <property type="nucleotide sequence ID" value="NZ_JBFPEQ010000001.1"/>
</dbReference>
<name>A0ABV3S2C1_9LACO</name>
<dbReference type="Proteomes" id="UP001556617">
    <property type="component" value="Unassembled WGS sequence"/>
</dbReference>
<keyword evidence="2" id="KW-1185">Reference proteome</keyword>
<evidence type="ECO:0000313" key="2">
    <source>
        <dbReference type="Proteomes" id="UP001556617"/>
    </source>
</evidence>
<proteinExistence type="predicted"/>
<dbReference type="EMBL" id="JBFPER010000001">
    <property type="protein sequence ID" value="MEX0380486.1"/>
    <property type="molecule type" value="Genomic_DNA"/>
</dbReference>
<evidence type="ECO:0000313" key="1">
    <source>
        <dbReference type="EMBL" id="MEX0380486.1"/>
    </source>
</evidence>